<gene>
    <name evidence="9" type="ORF">Aru02nite_68120</name>
</gene>
<evidence type="ECO:0000256" key="2">
    <source>
        <dbReference type="ARBA" id="ARBA00022670"/>
    </source>
</evidence>
<dbReference type="EMBL" id="BOMB01000049">
    <property type="protein sequence ID" value="GID15923.1"/>
    <property type="molecule type" value="Genomic_DNA"/>
</dbReference>
<dbReference type="GO" id="GO:0006508">
    <property type="term" value="P:proteolysis"/>
    <property type="evidence" value="ECO:0007669"/>
    <property type="project" value="UniProtKB-KW"/>
</dbReference>
<dbReference type="GO" id="GO:0016829">
    <property type="term" value="F:lyase activity"/>
    <property type="evidence" value="ECO:0007669"/>
    <property type="project" value="UniProtKB-KW"/>
</dbReference>
<dbReference type="GO" id="GO:0003697">
    <property type="term" value="F:single-stranded DNA binding"/>
    <property type="evidence" value="ECO:0007669"/>
    <property type="project" value="InterPro"/>
</dbReference>
<keyword evidence="6" id="KW-0238">DNA-binding</keyword>
<dbReference type="Pfam" id="PF02586">
    <property type="entry name" value="SRAP"/>
    <property type="match status" value="1"/>
</dbReference>
<dbReference type="Proteomes" id="UP000612808">
    <property type="component" value="Unassembled WGS sequence"/>
</dbReference>
<keyword evidence="7" id="KW-0456">Lyase</keyword>
<dbReference type="Gene3D" id="3.90.1680.10">
    <property type="entry name" value="SOS response associated peptidase-like"/>
    <property type="match status" value="1"/>
</dbReference>
<dbReference type="PANTHER" id="PTHR13604">
    <property type="entry name" value="DC12-RELATED"/>
    <property type="match status" value="1"/>
</dbReference>
<reference evidence="9" key="1">
    <citation type="submission" date="2021-01" db="EMBL/GenBank/DDBJ databases">
        <title>Whole genome shotgun sequence of Actinocatenispora rupis NBRC 107355.</title>
        <authorList>
            <person name="Komaki H."/>
            <person name="Tamura T."/>
        </authorList>
    </citation>
    <scope>NUCLEOTIDE SEQUENCE</scope>
    <source>
        <strain evidence="9">NBRC 107355</strain>
    </source>
</reference>
<sequence>MCGRYDSHRSTADLSTYLDAEDDTDGLSAGRYNTAPTQRVRIVVRADERRVLRAATWGLVPFWAKDSRIGQRMINARAETAAAKPAFRTAVRHTRALVPMDGWYEWVTTPAGRRPSYQTPRDGGVLTAAGLFSVWDRGPDGPLLTCTILTTGAVGQLRDVHERMPLLLDPADGDAWLDPGSDPTRLLGVPPGGDLVSALEIRAVAPDVGSVRNEGPHLVNPVGAAP</sequence>
<dbReference type="GO" id="GO:0008233">
    <property type="term" value="F:peptidase activity"/>
    <property type="evidence" value="ECO:0007669"/>
    <property type="project" value="UniProtKB-KW"/>
</dbReference>
<keyword evidence="4 8" id="KW-0378">Hydrolase</keyword>
<keyword evidence="2 8" id="KW-0645">Protease</keyword>
<organism evidence="9 10">
    <name type="scientific">Actinocatenispora rupis</name>
    <dbReference type="NCBI Taxonomy" id="519421"/>
    <lineage>
        <taxon>Bacteria</taxon>
        <taxon>Bacillati</taxon>
        <taxon>Actinomycetota</taxon>
        <taxon>Actinomycetes</taxon>
        <taxon>Micromonosporales</taxon>
        <taxon>Micromonosporaceae</taxon>
        <taxon>Actinocatenispora</taxon>
    </lineage>
</organism>
<evidence type="ECO:0000256" key="6">
    <source>
        <dbReference type="ARBA" id="ARBA00023125"/>
    </source>
</evidence>
<keyword evidence="5" id="KW-0190">Covalent protein-DNA linkage</keyword>
<dbReference type="AlphaFoldDB" id="A0A8J3J8F9"/>
<name>A0A8J3J8F9_9ACTN</name>
<comment type="similarity">
    <text evidence="1 8">Belongs to the SOS response-associated peptidase family.</text>
</comment>
<dbReference type="SUPFAM" id="SSF143081">
    <property type="entry name" value="BB1717-like"/>
    <property type="match status" value="1"/>
</dbReference>
<evidence type="ECO:0000256" key="8">
    <source>
        <dbReference type="RuleBase" id="RU364100"/>
    </source>
</evidence>
<proteinExistence type="inferred from homology"/>
<evidence type="ECO:0000256" key="4">
    <source>
        <dbReference type="ARBA" id="ARBA00022801"/>
    </source>
</evidence>
<keyword evidence="10" id="KW-1185">Reference proteome</keyword>
<keyword evidence="3" id="KW-0227">DNA damage</keyword>
<accession>A0A8J3J8F9</accession>
<evidence type="ECO:0000313" key="9">
    <source>
        <dbReference type="EMBL" id="GID15923.1"/>
    </source>
</evidence>
<evidence type="ECO:0000256" key="7">
    <source>
        <dbReference type="ARBA" id="ARBA00023239"/>
    </source>
</evidence>
<protein>
    <recommendedName>
        <fullName evidence="8">Abasic site processing protein</fullName>
        <ecNumber evidence="8">3.4.-.-</ecNumber>
    </recommendedName>
</protein>
<dbReference type="EC" id="3.4.-.-" evidence="8"/>
<evidence type="ECO:0000256" key="5">
    <source>
        <dbReference type="ARBA" id="ARBA00023124"/>
    </source>
</evidence>
<dbReference type="GO" id="GO:0106300">
    <property type="term" value="P:protein-DNA covalent cross-linking repair"/>
    <property type="evidence" value="ECO:0007669"/>
    <property type="project" value="InterPro"/>
</dbReference>
<comment type="caution">
    <text evidence="9">The sequence shown here is derived from an EMBL/GenBank/DDBJ whole genome shotgun (WGS) entry which is preliminary data.</text>
</comment>
<dbReference type="PANTHER" id="PTHR13604:SF0">
    <property type="entry name" value="ABASIC SITE PROCESSING PROTEIN HMCES"/>
    <property type="match status" value="1"/>
</dbReference>
<dbReference type="InterPro" id="IPR036590">
    <property type="entry name" value="SRAP-like"/>
</dbReference>
<dbReference type="InterPro" id="IPR003738">
    <property type="entry name" value="SRAP"/>
</dbReference>
<evidence type="ECO:0000256" key="3">
    <source>
        <dbReference type="ARBA" id="ARBA00022763"/>
    </source>
</evidence>
<evidence type="ECO:0000313" key="10">
    <source>
        <dbReference type="Proteomes" id="UP000612808"/>
    </source>
</evidence>
<evidence type="ECO:0000256" key="1">
    <source>
        <dbReference type="ARBA" id="ARBA00008136"/>
    </source>
</evidence>
<dbReference type="RefSeq" id="WP_203664434.1">
    <property type="nucleotide sequence ID" value="NZ_BAAAZM010000004.1"/>
</dbReference>